<dbReference type="InterPro" id="IPR011010">
    <property type="entry name" value="DNA_brk_join_enz"/>
</dbReference>
<evidence type="ECO:0000256" key="1">
    <source>
        <dbReference type="ARBA" id="ARBA00023172"/>
    </source>
</evidence>
<dbReference type="RefSeq" id="WP_235018096.1">
    <property type="nucleotide sequence ID" value="NZ_FNVO01000012.1"/>
</dbReference>
<evidence type="ECO:0000259" key="2">
    <source>
        <dbReference type="Pfam" id="PF00589"/>
    </source>
</evidence>
<dbReference type="Gene3D" id="1.10.443.10">
    <property type="entry name" value="Intergrase catalytic core"/>
    <property type="match status" value="1"/>
</dbReference>
<evidence type="ECO:0000313" key="4">
    <source>
        <dbReference type="Proteomes" id="UP000236723"/>
    </source>
</evidence>
<dbReference type="AlphaFoldDB" id="A0A1H6D0F3"/>
<sequence length="72" mass="7747">MRGTVYAVCDSGSAQQLRHSRLTHLAEDGWSAPTLMALSGHENIRSLAIYTDVSAEAVGTALAEQGPARRHR</sequence>
<dbReference type="GO" id="GO:0015074">
    <property type="term" value="P:DNA integration"/>
    <property type="evidence" value="ECO:0007669"/>
    <property type="project" value="InterPro"/>
</dbReference>
<evidence type="ECO:0000313" key="3">
    <source>
        <dbReference type="EMBL" id="SEG78066.1"/>
    </source>
</evidence>
<keyword evidence="1" id="KW-0233">DNA recombination</keyword>
<reference evidence="4" key="1">
    <citation type="submission" date="2016-10" db="EMBL/GenBank/DDBJ databases">
        <authorList>
            <person name="Varghese N."/>
            <person name="Submissions S."/>
        </authorList>
    </citation>
    <scope>NUCLEOTIDE SEQUENCE [LARGE SCALE GENOMIC DNA]</scope>
    <source>
        <strain evidence="4">DSM 43163</strain>
    </source>
</reference>
<accession>A0A1H6D0F3</accession>
<proteinExistence type="predicted"/>
<feature type="domain" description="Tyr recombinase" evidence="2">
    <location>
        <begin position="15"/>
        <end position="55"/>
    </location>
</feature>
<dbReference type="SUPFAM" id="SSF56349">
    <property type="entry name" value="DNA breaking-rejoining enzymes"/>
    <property type="match status" value="1"/>
</dbReference>
<dbReference type="EMBL" id="FNVO01000012">
    <property type="protein sequence ID" value="SEG78066.1"/>
    <property type="molecule type" value="Genomic_DNA"/>
</dbReference>
<dbReference type="InterPro" id="IPR013762">
    <property type="entry name" value="Integrase-like_cat_sf"/>
</dbReference>
<dbReference type="GO" id="GO:0006310">
    <property type="term" value="P:DNA recombination"/>
    <property type="evidence" value="ECO:0007669"/>
    <property type="project" value="UniProtKB-KW"/>
</dbReference>
<dbReference type="InterPro" id="IPR002104">
    <property type="entry name" value="Integrase_catalytic"/>
</dbReference>
<dbReference type="Proteomes" id="UP000236723">
    <property type="component" value="Unassembled WGS sequence"/>
</dbReference>
<name>A0A1H6D0F3_9ACTN</name>
<protein>
    <submittedName>
        <fullName evidence="3">Phage integrase family protein</fullName>
    </submittedName>
</protein>
<organism evidence="3 4">
    <name type="scientific">Thermomonospora echinospora</name>
    <dbReference type="NCBI Taxonomy" id="1992"/>
    <lineage>
        <taxon>Bacteria</taxon>
        <taxon>Bacillati</taxon>
        <taxon>Actinomycetota</taxon>
        <taxon>Actinomycetes</taxon>
        <taxon>Streptosporangiales</taxon>
        <taxon>Thermomonosporaceae</taxon>
        <taxon>Thermomonospora</taxon>
    </lineage>
</organism>
<dbReference type="Pfam" id="PF00589">
    <property type="entry name" value="Phage_integrase"/>
    <property type="match status" value="1"/>
</dbReference>
<dbReference type="GO" id="GO:0003677">
    <property type="term" value="F:DNA binding"/>
    <property type="evidence" value="ECO:0007669"/>
    <property type="project" value="InterPro"/>
</dbReference>
<gene>
    <name evidence="3" type="ORF">SAMN04489712_11222</name>
</gene>
<keyword evidence="4" id="KW-1185">Reference proteome</keyword>